<dbReference type="SUPFAM" id="SSF51445">
    <property type="entry name" value="(Trans)glycosidases"/>
    <property type="match status" value="1"/>
</dbReference>
<keyword evidence="3" id="KW-1185">Reference proteome</keyword>
<dbReference type="PROSITE" id="PS51910">
    <property type="entry name" value="GH18_2"/>
    <property type="match status" value="1"/>
</dbReference>
<organism evidence="2 3">
    <name type="scientific">Apiospora rasikravindrae</name>
    <dbReference type="NCBI Taxonomy" id="990691"/>
    <lineage>
        <taxon>Eukaryota</taxon>
        <taxon>Fungi</taxon>
        <taxon>Dikarya</taxon>
        <taxon>Ascomycota</taxon>
        <taxon>Pezizomycotina</taxon>
        <taxon>Sordariomycetes</taxon>
        <taxon>Xylariomycetidae</taxon>
        <taxon>Amphisphaeriales</taxon>
        <taxon>Apiosporaceae</taxon>
        <taxon>Apiospora</taxon>
    </lineage>
</organism>
<feature type="domain" description="GH18" evidence="1">
    <location>
        <begin position="1"/>
        <end position="110"/>
    </location>
</feature>
<gene>
    <name evidence="2" type="ORF">PG993_000102</name>
</gene>
<dbReference type="InterPro" id="IPR017853">
    <property type="entry name" value="GH"/>
</dbReference>
<dbReference type="Proteomes" id="UP001444661">
    <property type="component" value="Unassembled WGS sequence"/>
</dbReference>
<name>A0ABR1U9U8_9PEZI</name>
<dbReference type="EMBL" id="JAQQWK010000001">
    <property type="protein sequence ID" value="KAK8054875.1"/>
    <property type="molecule type" value="Genomic_DNA"/>
</dbReference>
<comment type="caution">
    <text evidence="2">The sequence shown here is derived from an EMBL/GenBank/DDBJ whole genome shotgun (WGS) entry which is preliminary data.</text>
</comment>
<evidence type="ECO:0000313" key="2">
    <source>
        <dbReference type="EMBL" id="KAK8054875.1"/>
    </source>
</evidence>
<protein>
    <recommendedName>
        <fullName evidence="1">GH18 domain-containing protein</fullName>
    </recommendedName>
</protein>
<evidence type="ECO:0000313" key="3">
    <source>
        <dbReference type="Proteomes" id="UP001444661"/>
    </source>
</evidence>
<reference evidence="2 3" key="1">
    <citation type="submission" date="2023-01" db="EMBL/GenBank/DDBJ databases">
        <title>Analysis of 21 Apiospora genomes using comparative genomics revels a genus with tremendous synthesis potential of carbohydrate active enzymes and secondary metabolites.</title>
        <authorList>
            <person name="Sorensen T."/>
        </authorList>
    </citation>
    <scope>NUCLEOTIDE SEQUENCE [LARGE SCALE GENOMIC DNA]</scope>
    <source>
        <strain evidence="2 3">CBS 33761</strain>
    </source>
</reference>
<proteinExistence type="predicted"/>
<accession>A0ABR1U9U8</accession>
<dbReference type="Gene3D" id="3.20.20.80">
    <property type="entry name" value="Glycosidases"/>
    <property type="match status" value="1"/>
</dbReference>
<dbReference type="InterPro" id="IPR001223">
    <property type="entry name" value="Glyco_hydro18_cat"/>
</dbReference>
<dbReference type="Pfam" id="PF00704">
    <property type="entry name" value="Glyco_hydro_18"/>
    <property type="match status" value="1"/>
</dbReference>
<evidence type="ECO:0000259" key="1">
    <source>
        <dbReference type="PROSITE" id="PS51910"/>
    </source>
</evidence>
<sequence length="110" mass="12370">MEPWAALGGWSFNDTDEPTATAYSDLARSDIAHLNIFFSSLAVFMLTYRFTVVDIDWQYPTAADRNGRPEDFKTLPKLLSNLRSSLNGYYTNLLLLRDCGCAAEELPVDP</sequence>